<gene>
    <name evidence="1" type="ORF">SEUCBS140593_008560</name>
</gene>
<dbReference type="EMBL" id="CAWUHD010000121">
    <property type="protein sequence ID" value="CAK7233311.1"/>
    <property type="molecule type" value="Genomic_DNA"/>
</dbReference>
<reference evidence="1 2" key="1">
    <citation type="submission" date="2024-01" db="EMBL/GenBank/DDBJ databases">
        <authorList>
            <person name="Allen C."/>
            <person name="Tagirdzhanova G."/>
        </authorList>
    </citation>
    <scope>NUCLEOTIDE SEQUENCE [LARGE SCALE GENOMIC DNA]</scope>
</reference>
<protein>
    <submittedName>
        <fullName evidence="1">Uncharacterized protein</fullName>
    </submittedName>
</protein>
<dbReference type="Proteomes" id="UP001642482">
    <property type="component" value="Unassembled WGS sequence"/>
</dbReference>
<evidence type="ECO:0000313" key="1">
    <source>
        <dbReference type="EMBL" id="CAK7233311.1"/>
    </source>
</evidence>
<name>A0ABP0CPM1_9PEZI</name>
<accession>A0ABP0CPM1</accession>
<proteinExistence type="predicted"/>
<keyword evidence="2" id="KW-1185">Reference proteome</keyword>
<sequence>MTGDDKMLQRLDGCPHAGLPSSPSSSVFLDLPVNGLLANLLSFTWMETELPVASAILDALHASCPHLTELHISQPLLPDSGMTGYAQPFTLEPLSLSLFEGPCVPGRVYSNDAYAGYTGFFGGLCRTFASHGGAPLRLYRLSLENGTHVRPDTPFELLVDLACLEELSIRNDNDCLGYDAPADPVLTS</sequence>
<evidence type="ECO:0000313" key="2">
    <source>
        <dbReference type="Proteomes" id="UP001642482"/>
    </source>
</evidence>
<organism evidence="1 2">
    <name type="scientific">Sporothrix eucalyptigena</name>
    <dbReference type="NCBI Taxonomy" id="1812306"/>
    <lineage>
        <taxon>Eukaryota</taxon>
        <taxon>Fungi</taxon>
        <taxon>Dikarya</taxon>
        <taxon>Ascomycota</taxon>
        <taxon>Pezizomycotina</taxon>
        <taxon>Sordariomycetes</taxon>
        <taxon>Sordariomycetidae</taxon>
        <taxon>Ophiostomatales</taxon>
        <taxon>Ophiostomataceae</taxon>
        <taxon>Sporothrix</taxon>
    </lineage>
</organism>
<comment type="caution">
    <text evidence="1">The sequence shown here is derived from an EMBL/GenBank/DDBJ whole genome shotgun (WGS) entry which is preliminary data.</text>
</comment>